<dbReference type="GO" id="GO:0004842">
    <property type="term" value="F:ubiquitin-protein transferase activity"/>
    <property type="evidence" value="ECO:0007669"/>
    <property type="project" value="InterPro"/>
</dbReference>
<feature type="compositionally biased region" description="Polar residues" evidence="2">
    <location>
        <begin position="145"/>
        <end position="175"/>
    </location>
</feature>
<feature type="compositionally biased region" description="Polar residues" evidence="2">
    <location>
        <begin position="182"/>
        <end position="205"/>
    </location>
</feature>
<organism evidence="4 5">
    <name type="scientific">Dreissena polymorpha</name>
    <name type="common">Zebra mussel</name>
    <name type="synonym">Mytilus polymorpha</name>
    <dbReference type="NCBI Taxonomy" id="45954"/>
    <lineage>
        <taxon>Eukaryota</taxon>
        <taxon>Metazoa</taxon>
        <taxon>Spiralia</taxon>
        <taxon>Lophotrochozoa</taxon>
        <taxon>Mollusca</taxon>
        <taxon>Bivalvia</taxon>
        <taxon>Autobranchia</taxon>
        <taxon>Heteroconchia</taxon>
        <taxon>Euheterodonta</taxon>
        <taxon>Imparidentia</taxon>
        <taxon>Neoheterodontei</taxon>
        <taxon>Myida</taxon>
        <taxon>Dreissenoidea</taxon>
        <taxon>Dreissenidae</taxon>
        <taxon>Dreissena</taxon>
    </lineage>
</organism>
<dbReference type="Pfam" id="PF13519">
    <property type="entry name" value="VWA_2"/>
    <property type="match status" value="1"/>
</dbReference>
<dbReference type="OrthoDB" id="438049at2759"/>
<evidence type="ECO:0000313" key="4">
    <source>
        <dbReference type="EMBL" id="KAH3835589.1"/>
    </source>
</evidence>
<dbReference type="Gene3D" id="2.30.30.40">
    <property type="entry name" value="SH3 Domains"/>
    <property type="match status" value="1"/>
</dbReference>
<dbReference type="SUPFAM" id="SSF159034">
    <property type="entry name" value="Mib/herc2 domain-like"/>
    <property type="match status" value="1"/>
</dbReference>
<dbReference type="GO" id="GO:0046872">
    <property type="term" value="F:metal ion binding"/>
    <property type="evidence" value="ECO:0007669"/>
    <property type="project" value="InterPro"/>
</dbReference>
<dbReference type="Gene3D" id="3.40.50.410">
    <property type="entry name" value="von Willebrand factor, type A domain"/>
    <property type="match status" value="1"/>
</dbReference>
<evidence type="ECO:0000259" key="3">
    <source>
        <dbReference type="PROSITE" id="PS50234"/>
    </source>
</evidence>
<feature type="domain" description="VWFA" evidence="3">
    <location>
        <begin position="248"/>
        <end position="455"/>
    </location>
</feature>
<protein>
    <recommendedName>
        <fullName evidence="3">VWFA domain-containing protein</fullName>
    </recommendedName>
</protein>
<name>A0A9D4QLP3_DREPO</name>
<keyword evidence="1" id="KW-0175">Coiled coil</keyword>
<sequence>MDTKINEDFELIRINTRDILTLLQRQEECGGNVCRNAASLAKLKHDLEALTQRVSSAEESVQERIERKRNEKYMRQRFDEFHTQVDEMQNLLRHVQIGSVTNSKSLESTPDRDASGNNPVLETEKCTVISEAGVQIHVGGTVQTDVNVPHRNQNSYNSDNTARTTRTDLGSSSMRGNLFKPETSQQELIHQTSSDPTTVAETRTNPPGVVSPSGQATNSAMDTGTWIDLANMAMADARLRMQSLKGFHTVLLLDISESMLYGNAWAQAKTFVHEFLEGLQEHEPLYQHPGRKEHVALATFGHKTQLDVLMTTDFTAIRDTIESIQLGGPSPLYGGLMFALAGALAAQIPSDNPEHTKNLVIPNRIIVISDGRPTETSRAGGPDIADQQAQDQTFAEIVNGMHISDSRFISVFHVGVGDYDRNYLEMMTADLPCNKVFSYKDGRRLSRQNYLAMKVSSLEQALAGLGNEFGSDRTLTREDIEDVHTIQKTSLVYHARMLRSQTRDSSDKYHERFNAQLPVIGTRVVRGPDWNHGDQDKNGPGTIVGHAVDDAVVWVQWDAKPKLRWYPYGEEGFGVLISDEPRQIPPGETIAVGCQVKPCPNAKIDGVHAWNTGVVIKENPPKAHVRWNNGKRGDYLYGVDGKAEIELSSISNEGSASTAFEIPVTKNKSNKNRQKETV</sequence>
<dbReference type="PROSITE" id="PS50234">
    <property type="entry name" value="VWFA"/>
    <property type="match status" value="1"/>
</dbReference>
<evidence type="ECO:0000256" key="2">
    <source>
        <dbReference type="SAM" id="MobiDB-lite"/>
    </source>
</evidence>
<feature type="region of interest" description="Disordered" evidence="2">
    <location>
        <begin position="145"/>
        <end position="217"/>
    </location>
</feature>
<dbReference type="SMART" id="SM00327">
    <property type="entry name" value="VWA"/>
    <property type="match status" value="1"/>
</dbReference>
<reference evidence="4" key="1">
    <citation type="journal article" date="2019" name="bioRxiv">
        <title>The Genome of the Zebra Mussel, Dreissena polymorpha: A Resource for Invasive Species Research.</title>
        <authorList>
            <person name="McCartney M.A."/>
            <person name="Auch B."/>
            <person name="Kono T."/>
            <person name="Mallez S."/>
            <person name="Zhang Y."/>
            <person name="Obille A."/>
            <person name="Becker A."/>
            <person name="Abrahante J.E."/>
            <person name="Garbe J."/>
            <person name="Badalamenti J.P."/>
            <person name="Herman A."/>
            <person name="Mangelson H."/>
            <person name="Liachko I."/>
            <person name="Sullivan S."/>
            <person name="Sone E.D."/>
            <person name="Koren S."/>
            <person name="Silverstein K.A.T."/>
            <person name="Beckman K.B."/>
            <person name="Gohl D.M."/>
        </authorList>
    </citation>
    <scope>NUCLEOTIDE SEQUENCE</scope>
    <source>
        <strain evidence="4">Duluth1</strain>
        <tissue evidence="4">Whole animal</tissue>
    </source>
</reference>
<dbReference type="CDD" id="cd00198">
    <property type="entry name" value="vWFA"/>
    <property type="match status" value="1"/>
</dbReference>
<dbReference type="EMBL" id="JAIWYP010000004">
    <property type="protein sequence ID" value="KAH3835589.1"/>
    <property type="molecule type" value="Genomic_DNA"/>
</dbReference>
<feature type="coiled-coil region" evidence="1">
    <location>
        <begin position="40"/>
        <end position="67"/>
    </location>
</feature>
<dbReference type="SUPFAM" id="SSF53300">
    <property type="entry name" value="vWA-like"/>
    <property type="match status" value="1"/>
</dbReference>
<comment type="caution">
    <text evidence="4">The sequence shown here is derived from an EMBL/GenBank/DDBJ whole genome shotgun (WGS) entry which is preliminary data.</text>
</comment>
<dbReference type="Proteomes" id="UP000828390">
    <property type="component" value="Unassembled WGS sequence"/>
</dbReference>
<dbReference type="AlphaFoldDB" id="A0A9D4QLP3"/>
<keyword evidence="5" id="KW-1185">Reference proteome</keyword>
<accession>A0A9D4QLP3</accession>
<dbReference type="InterPro" id="IPR002035">
    <property type="entry name" value="VWF_A"/>
</dbReference>
<dbReference type="InterPro" id="IPR036465">
    <property type="entry name" value="vWFA_dom_sf"/>
</dbReference>
<gene>
    <name evidence="4" type="ORF">DPMN_108944</name>
</gene>
<proteinExistence type="predicted"/>
<reference evidence="4" key="2">
    <citation type="submission" date="2020-11" db="EMBL/GenBank/DDBJ databases">
        <authorList>
            <person name="McCartney M.A."/>
            <person name="Auch B."/>
            <person name="Kono T."/>
            <person name="Mallez S."/>
            <person name="Becker A."/>
            <person name="Gohl D.M."/>
            <person name="Silverstein K.A.T."/>
            <person name="Koren S."/>
            <person name="Bechman K.B."/>
            <person name="Herman A."/>
            <person name="Abrahante J.E."/>
            <person name="Garbe J."/>
        </authorList>
    </citation>
    <scope>NUCLEOTIDE SEQUENCE</scope>
    <source>
        <strain evidence="4">Duluth1</strain>
        <tissue evidence="4">Whole animal</tissue>
    </source>
</reference>
<dbReference type="InterPro" id="IPR037252">
    <property type="entry name" value="Mib_Herc2_sf"/>
</dbReference>
<evidence type="ECO:0000313" key="5">
    <source>
        <dbReference type="Proteomes" id="UP000828390"/>
    </source>
</evidence>
<evidence type="ECO:0000256" key="1">
    <source>
        <dbReference type="SAM" id="Coils"/>
    </source>
</evidence>